<comment type="caution">
    <text evidence="2">The sequence shown here is derived from an EMBL/GenBank/DDBJ whole genome shotgun (WGS) entry which is preliminary data.</text>
</comment>
<evidence type="ECO:0008006" key="4">
    <source>
        <dbReference type="Google" id="ProtNLM"/>
    </source>
</evidence>
<organism evidence="2 3">
    <name type="scientific">Jeotgalibacillus haloalkalitolerans</name>
    <dbReference type="NCBI Taxonomy" id="3104292"/>
    <lineage>
        <taxon>Bacteria</taxon>
        <taxon>Bacillati</taxon>
        <taxon>Bacillota</taxon>
        <taxon>Bacilli</taxon>
        <taxon>Bacillales</taxon>
        <taxon>Caryophanaceae</taxon>
        <taxon>Jeotgalibacillus</taxon>
    </lineage>
</organism>
<dbReference type="RefSeq" id="WP_322422607.1">
    <property type="nucleotide sequence ID" value="NZ_JAXQNN010000007.1"/>
</dbReference>
<evidence type="ECO:0000256" key="1">
    <source>
        <dbReference type="SAM" id="MobiDB-lite"/>
    </source>
</evidence>
<evidence type="ECO:0000313" key="2">
    <source>
        <dbReference type="EMBL" id="MDZ5713652.1"/>
    </source>
</evidence>
<feature type="region of interest" description="Disordered" evidence="1">
    <location>
        <begin position="148"/>
        <end position="172"/>
    </location>
</feature>
<protein>
    <recommendedName>
        <fullName evidence="4">Sigma-70 family RNA polymerase sigma factor</fullName>
    </recommendedName>
</protein>
<gene>
    <name evidence="2" type="ORF">UFB30_15575</name>
</gene>
<name>A0ABU5KQX0_9BACL</name>
<feature type="region of interest" description="Disordered" evidence="1">
    <location>
        <begin position="200"/>
        <end position="223"/>
    </location>
</feature>
<dbReference type="EMBL" id="JAXQNN010000007">
    <property type="protein sequence ID" value="MDZ5713652.1"/>
    <property type="molecule type" value="Genomic_DNA"/>
</dbReference>
<evidence type="ECO:0000313" key="3">
    <source>
        <dbReference type="Proteomes" id="UP001292084"/>
    </source>
</evidence>
<dbReference type="Proteomes" id="UP001292084">
    <property type="component" value="Unassembled WGS sequence"/>
</dbReference>
<reference evidence="2 3" key="1">
    <citation type="submission" date="2023-12" db="EMBL/GenBank/DDBJ databases">
        <title>Jeotgalibacillus haloalkaliphilus sp. nov., a novel salt-tolerant bacteria, isolated from the estuary of the Fenhe River into the Yellow River.</title>
        <authorList>
            <person name="Li Y."/>
        </authorList>
    </citation>
    <scope>NUCLEOTIDE SEQUENCE [LARGE SCALE GENOMIC DNA]</scope>
    <source>
        <strain evidence="2 3">HH7-29</strain>
    </source>
</reference>
<feature type="compositionally biased region" description="Acidic residues" evidence="1">
    <location>
        <begin position="210"/>
        <end position="219"/>
    </location>
</feature>
<proteinExistence type="predicted"/>
<sequence>MDQANQQWLIEANQLLLQLGVSPEHRRTFLAQIQPEQLTDRIAVLKEALLFAQSSEHDEIEKVSPHADDQELHEAIQTLPFNQKISLSLHHYHSFTESEIEQLTSLSYKEFHEQEQSALSTLADRWQTDKSRIDQFLSLLQEAYDLQEPDPEELPEQEEIPEEPTVNKEKKKSKWPAIATGGILAAAAGAIFLLNDPIPEVPEETGAAGEAEESGEEAEPVFGEGQLTELDELIKSRKEELSEALGLSEEEVNRLNVIMNVESQLQFMRDINEGYHENPHGDNEQMLTMLIDEIEWYTVPPMDMLAAFYEQADEYYGNTELGRSDFTVNMFIDNGQNLINVYEEKLNENKELITPESRSSYLEDLPEKERELREKMKENGFTYDYDTEKAEFTVTMGGEVFEERTDFLHPAYQDFLKSMPPSENEMYQSVSNETEIDYADHAATALELEQHMETFYQLENEAADDYFQLGLPRRLSFHYSELTRILIGGSGISVSRTDPDLREEQLAAWEDILQDRTFENSYIRDIVSIQYTIGEKYEFDMPPGWTEIDFEPFYTAAGPGHESGFSRRVEVPLQDYLKDVYDTYILGGDREAIKLLHPKFIILFYFHALNQKDYDIAYSLMGGEELPDYSRFEEIVSEYEYGFGSFRDLFYRSGMQDGEDVEATFTMQMNGNEMYIDMRLEDDMFKVKYTDDRMFRNYVTEEEEDAPD</sequence>
<feature type="compositionally biased region" description="Acidic residues" evidence="1">
    <location>
        <begin position="148"/>
        <end position="162"/>
    </location>
</feature>
<accession>A0ABU5KQX0</accession>
<keyword evidence="3" id="KW-1185">Reference proteome</keyword>